<dbReference type="InterPro" id="IPR003439">
    <property type="entry name" value="ABC_transporter-like_ATP-bd"/>
</dbReference>
<dbReference type="GO" id="GO:0005886">
    <property type="term" value="C:plasma membrane"/>
    <property type="evidence" value="ECO:0007669"/>
    <property type="project" value="UniProtKB-SubCell"/>
</dbReference>
<organism evidence="9 10">
    <name type="scientific">Paenibacillus odorifer</name>
    <dbReference type="NCBI Taxonomy" id="189426"/>
    <lineage>
        <taxon>Bacteria</taxon>
        <taxon>Bacillati</taxon>
        <taxon>Bacillota</taxon>
        <taxon>Bacilli</taxon>
        <taxon>Bacillales</taxon>
        <taxon>Paenibacillaceae</taxon>
        <taxon>Paenibacillus</taxon>
    </lineage>
</organism>
<evidence type="ECO:0000256" key="6">
    <source>
        <dbReference type="ARBA" id="ARBA00023136"/>
    </source>
</evidence>
<evidence type="ECO:0000256" key="4">
    <source>
        <dbReference type="ARBA" id="ARBA00022840"/>
    </source>
</evidence>
<proteinExistence type="predicted"/>
<dbReference type="GO" id="GO:0015421">
    <property type="term" value="F:ABC-type oligopeptide transporter activity"/>
    <property type="evidence" value="ECO:0007669"/>
    <property type="project" value="TreeGrafter"/>
</dbReference>
<dbReference type="PROSITE" id="PS50893">
    <property type="entry name" value="ABC_TRANSPORTER_2"/>
    <property type="match status" value="1"/>
</dbReference>
<feature type="transmembrane region" description="Helical" evidence="7">
    <location>
        <begin position="71"/>
        <end position="91"/>
    </location>
</feature>
<keyword evidence="3" id="KW-0547">Nucleotide-binding</keyword>
<dbReference type="SUPFAM" id="SSF90123">
    <property type="entry name" value="ABC transporter transmembrane region"/>
    <property type="match status" value="1"/>
</dbReference>
<name>A0A1R0WWV8_9BACL</name>
<protein>
    <recommendedName>
        <fullName evidence="8">ABC transporter domain-containing protein</fullName>
    </recommendedName>
</protein>
<dbReference type="InterPro" id="IPR039421">
    <property type="entry name" value="Type_1_exporter"/>
</dbReference>
<dbReference type="Pfam" id="PF00005">
    <property type="entry name" value="ABC_tran"/>
    <property type="match status" value="1"/>
</dbReference>
<evidence type="ECO:0000256" key="3">
    <source>
        <dbReference type="ARBA" id="ARBA00022741"/>
    </source>
</evidence>
<accession>A0A1R0WWV8</accession>
<dbReference type="SUPFAM" id="SSF52540">
    <property type="entry name" value="P-loop containing nucleoside triphosphate hydrolases"/>
    <property type="match status" value="1"/>
</dbReference>
<evidence type="ECO:0000256" key="1">
    <source>
        <dbReference type="ARBA" id="ARBA00004651"/>
    </source>
</evidence>
<keyword evidence="2 7" id="KW-0812">Transmembrane</keyword>
<dbReference type="InterPro" id="IPR027417">
    <property type="entry name" value="P-loop_NTPase"/>
</dbReference>
<evidence type="ECO:0000259" key="8">
    <source>
        <dbReference type="PROSITE" id="PS50893"/>
    </source>
</evidence>
<dbReference type="AlphaFoldDB" id="A0A1R0WWV8"/>
<feature type="transmembrane region" description="Helical" evidence="7">
    <location>
        <begin position="175"/>
        <end position="193"/>
    </location>
</feature>
<dbReference type="Gene3D" id="3.40.50.300">
    <property type="entry name" value="P-loop containing nucleotide triphosphate hydrolases"/>
    <property type="match status" value="1"/>
</dbReference>
<comment type="subcellular location">
    <subcellularLocation>
        <location evidence="1">Cell membrane</location>
        <topology evidence="1">Multi-pass membrane protein</topology>
    </subcellularLocation>
</comment>
<dbReference type="PANTHER" id="PTHR43394:SF1">
    <property type="entry name" value="ATP-BINDING CASSETTE SUB-FAMILY B MEMBER 10, MITOCHONDRIAL"/>
    <property type="match status" value="1"/>
</dbReference>
<keyword evidence="4" id="KW-0067">ATP-binding</keyword>
<dbReference type="InterPro" id="IPR036640">
    <property type="entry name" value="ABC1_TM_sf"/>
</dbReference>
<evidence type="ECO:0000313" key="9">
    <source>
        <dbReference type="EMBL" id="OMD23010.1"/>
    </source>
</evidence>
<comment type="caution">
    <text evidence="9">The sequence shown here is derived from an EMBL/GenBank/DDBJ whole genome shotgun (WGS) entry which is preliminary data.</text>
</comment>
<dbReference type="CDD" id="cd03228">
    <property type="entry name" value="ABCC_MRP_Like"/>
    <property type="match status" value="1"/>
</dbReference>
<gene>
    <name evidence="9" type="ORF">BJP51_30840</name>
</gene>
<dbReference type="PANTHER" id="PTHR43394">
    <property type="entry name" value="ATP-DEPENDENT PERMEASE MDL1, MITOCHONDRIAL"/>
    <property type="match status" value="1"/>
</dbReference>
<reference evidence="9 10" key="1">
    <citation type="submission" date="2016-10" db="EMBL/GenBank/DDBJ databases">
        <title>Paenibacillus species isolates.</title>
        <authorList>
            <person name="Beno S.M."/>
        </authorList>
    </citation>
    <scope>NUCLEOTIDE SEQUENCE [LARGE SCALE GENOMIC DNA]</scope>
    <source>
        <strain evidence="9 10">FSL H7-0604</strain>
    </source>
</reference>
<dbReference type="InterPro" id="IPR003593">
    <property type="entry name" value="AAA+_ATPase"/>
</dbReference>
<dbReference type="Gene3D" id="1.20.1560.10">
    <property type="entry name" value="ABC transporter type 1, transmembrane domain"/>
    <property type="match status" value="1"/>
</dbReference>
<dbReference type="GO" id="GO:0016887">
    <property type="term" value="F:ATP hydrolysis activity"/>
    <property type="evidence" value="ECO:0007669"/>
    <property type="project" value="InterPro"/>
</dbReference>
<feature type="transmembrane region" description="Helical" evidence="7">
    <location>
        <begin position="309"/>
        <end position="328"/>
    </location>
</feature>
<feature type="domain" description="ABC transporter" evidence="8">
    <location>
        <begin position="357"/>
        <end position="597"/>
    </location>
</feature>
<sequence length="617" mass="70891">MKKFNNFRHFSNYFAIIKTTLSVLFASSKKYFILILVLSSVMALPDIINLIVWQHIIDQIGSLLINDNKDYIIIIYLFLLHFIIVLIKLIINKTTNYVKEIYTVLVDKYITNKTIEIVDSMEMQDFEDPRLHNDIQKTNDESTVRSIGILNNIVEIIMNMTLFVGTISILASYQISIVIIIILSIVPSTIINLKSMSKLFEVYDKRYEKTRYYSSLKDMIVTYENFKEMKLFSNISFIQNIINNIFEKIIEQDKNVKRTLTIKSTVGDSIQHLLTYLLKIIVVVNGIMSKLSIGVIIMSIETATKLQNALINLISCALTLYENCLYLLSFERLNKINSIKSEEVREDLIKDFVVDSIEFIGVYFKYPSSCNHILEDINLTLKKGFDYAVVGYNGSGKTTLIKIILGLYAPTKGEILINGINRTMYDKKAYFEKMSAMFQDFVKFPLTIRENIGISMVDNINNMPVIIEASVLGQAHDFINELNRKFDTNLLIGWENSEDISTGQWQRLAISRSFVREADVMVFDEPTAALDAKTESEVFENMVNKKTERINIIITHRFTNIKNIDQIIVIHEGKVDAVGDHDFLISNNKIYAELYDIQADNYKGFIKEPALAGELLK</sequence>
<keyword evidence="6 7" id="KW-0472">Membrane</keyword>
<evidence type="ECO:0000256" key="2">
    <source>
        <dbReference type="ARBA" id="ARBA00022692"/>
    </source>
</evidence>
<dbReference type="EMBL" id="MKQP01000060">
    <property type="protein sequence ID" value="OMD23010.1"/>
    <property type="molecule type" value="Genomic_DNA"/>
</dbReference>
<dbReference type="Proteomes" id="UP000187465">
    <property type="component" value="Unassembled WGS sequence"/>
</dbReference>
<dbReference type="SMART" id="SM00382">
    <property type="entry name" value="AAA"/>
    <property type="match status" value="1"/>
</dbReference>
<dbReference type="RefSeq" id="WP_076179750.1">
    <property type="nucleotide sequence ID" value="NZ_MKQP01000060.1"/>
</dbReference>
<dbReference type="GO" id="GO:0005524">
    <property type="term" value="F:ATP binding"/>
    <property type="evidence" value="ECO:0007669"/>
    <property type="project" value="UniProtKB-KW"/>
</dbReference>
<feature type="transmembrane region" description="Helical" evidence="7">
    <location>
        <begin position="31"/>
        <end position="51"/>
    </location>
</feature>
<evidence type="ECO:0000256" key="5">
    <source>
        <dbReference type="ARBA" id="ARBA00022989"/>
    </source>
</evidence>
<evidence type="ECO:0000256" key="7">
    <source>
        <dbReference type="SAM" id="Phobius"/>
    </source>
</evidence>
<feature type="transmembrane region" description="Helical" evidence="7">
    <location>
        <begin position="273"/>
        <end position="297"/>
    </location>
</feature>
<evidence type="ECO:0000313" key="10">
    <source>
        <dbReference type="Proteomes" id="UP000187465"/>
    </source>
</evidence>
<keyword evidence="5 7" id="KW-1133">Transmembrane helix</keyword>